<dbReference type="GO" id="GO:0015499">
    <property type="term" value="F:formate transmembrane transporter activity"/>
    <property type="evidence" value="ECO:0007669"/>
    <property type="project" value="TreeGrafter"/>
</dbReference>
<keyword evidence="4 6" id="KW-0472">Membrane</keyword>
<dbReference type="OrthoDB" id="9786493at2"/>
<dbReference type="PROSITE" id="PS01006">
    <property type="entry name" value="FORMATE_NITRITE_TP_2"/>
    <property type="match status" value="1"/>
</dbReference>
<dbReference type="EMBL" id="ABWP01000025">
    <property type="protein sequence ID" value="EEA85706.1"/>
    <property type="molecule type" value="Genomic_DNA"/>
</dbReference>
<dbReference type="InterPro" id="IPR024002">
    <property type="entry name" value="For/NO2_transpt_CS"/>
</dbReference>
<dbReference type="STRING" id="500633.CLOHIR_00658"/>
<reference evidence="7 8" key="2">
    <citation type="submission" date="2008-10" db="EMBL/GenBank/DDBJ databases">
        <title>Draft genome sequence of Clostridium hiranonis (DSM 13275).</title>
        <authorList>
            <person name="Sudarsanam P."/>
            <person name="Ley R."/>
            <person name="Guruge J."/>
            <person name="Turnbaugh P.J."/>
            <person name="Mahowald M."/>
            <person name="Liep D."/>
            <person name="Gordon J."/>
        </authorList>
    </citation>
    <scope>NUCLEOTIDE SEQUENCE [LARGE SCALE GENOMIC DNA]</scope>
    <source>
        <strain evidence="7 8">DSM 13275</strain>
    </source>
</reference>
<sequence length="276" mass="29343">MGFQTITEVIEQNIQNGIKKTNLTTKKLILLGIAAGFFIGIGAEASSLAMHGISNVGLARTVAGAVFPIGLMLIVLLGGELFTGNCLISMAVYDKKAKLKGMIRNLTIVYISNFIGAALMAWMINNCGQLNFSDGGAGAFTIKVALGKVGIDPIQAIVSGILCNVLVCLAIFMAATAKDVAGKCIAIFFPIFVFVISGFEHCVANMYYIPAGIFAAHNPLYAAKATELYGITAEQLSGLNFGTMFSNLVPVTIGNIIGGMVFVGLLYWYLYRKKEV</sequence>
<dbReference type="InterPro" id="IPR000292">
    <property type="entry name" value="For/NO2_transpt"/>
</dbReference>
<reference evidence="7 8" key="1">
    <citation type="submission" date="2008-09" db="EMBL/GenBank/DDBJ databases">
        <authorList>
            <person name="Fulton L."/>
            <person name="Clifton S."/>
            <person name="Fulton B."/>
            <person name="Xu J."/>
            <person name="Minx P."/>
            <person name="Pepin K.H."/>
            <person name="Johnson M."/>
            <person name="Thiruvilangam P."/>
            <person name="Bhonagiri V."/>
            <person name="Nash W.E."/>
            <person name="Mardis E.R."/>
            <person name="Wilson R.K."/>
        </authorList>
    </citation>
    <scope>NUCLEOTIDE SEQUENCE [LARGE SCALE GENOMIC DNA]</scope>
    <source>
        <strain evidence="7 8">DSM 13275</strain>
    </source>
</reference>
<dbReference type="PROSITE" id="PS01005">
    <property type="entry name" value="FORMATE_NITRITE_TP_1"/>
    <property type="match status" value="1"/>
</dbReference>
<evidence type="ECO:0000256" key="5">
    <source>
        <dbReference type="ARBA" id="ARBA00049660"/>
    </source>
</evidence>
<evidence type="ECO:0000256" key="3">
    <source>
        <dbReference type="ARBA" id="ARBA00022989"/>
    </source>
</evidence>
<dbReference type="RefSeq" id="WP_006441130.1">
    <property type="nucleotide sequence ID" value="NZ_DS995684.1"/>
</dbReference>
<comment type="caution">
    <text evidence="7">The sequence shown here is derived from an EMBL/GenBank/DDBJ whole genome shotgun (WGS) entry which is preliminary data.</text>
</comment>
<evidence type="ECO:0000256" key="6">
    <source>
        <dbReference type="SAM" id="Phobius"/>
    </source>
</evidence>
<feature type="transmembrane region" description="Helical" evidence="6">
    <location>
        <begin position="105"/>
        <end position="124"/>
    </location>
</feature>
<evidence type="ECO:0000256" key="4">
    <source>
        <dbReference type="ARBA" id="ARBA00023136"/>
    </source>
</evidence>
<accession>B6FXQ7</accession>
<keyword evidence="3 6" id="KW-1133">Transmembrane helix</keyword>
<dbReference type="GO" id="GO:0005886">
    <property type="term" value="C:plasma membrane"/>
    <property type="evidence" value="ECO:0007669"/>
    <property type="project" value="TreeGrafter"/>
</dbReference>
<evidence type="ECO:0000313" key="8">
    <source>
        <dbReference type="Proteomes" id="UP000003178"/>
    </source>
</evidence>
<dbReference type="Gene3D" id="1.20.1080.10">
    <property type="entry name" value="Glycerol uptake facilitator protein"/>
    <property type="match status" value="1"/>
</dbReference>
<dbReference type="PANTHER" id="PTHR30520:SF6">
    <property type="entry name" value="FORMATE_NITRATE FAMILY TRANSPORTER (EUROFUNG)"/>
    <property type="match status" value="1"/>
</dbReference>
<dbReference type="Pfam" id="PF01226">
    <property type="entry name" value="Form_Nir_trans"/>
    <property type="match status" value="1"/>
</dbReference>
<feature type="transmembrane region" description="Helical" evidence="6">
    <location>
        <begin position="28"/>
        <end position="53"/>
    </location>
</feature>
<proteinExistence type="inferred from homology"/>
<dbReference type="eggNOG" id="COG2116">
    <property type="taxonomic scope" value="Bacteria"/>
</dbReference>
<comment type="similarity">
    <text evidence="5">Belongs to the FNT transporter (TC 1.A.16) family.</text>
</comment>
<gene>
    <name evidence="7" type="primary">fnt</name>
    <name evidence="7" type="ORF">CLOHIR_00658</name>
</gene>
<dbReference type="InterPro" id="IPR023271">
    <property type="entry name" value="Aquaporin-like"/>
</dbReference>
<feature type="transmembrane region" description="Helical" evidence="6">
    <location>
        <begin position="65"/>
        <end position="93"/>
    </location>
</feature>
<evidence type="ECO:0000313" key="7">
    <source>
        <dbReference type="EMBL" id="EEA85706.1"/>
    </source>
</evidence>
<feature type="transmembrane region" description="Helical" evidence="6">
    <location>
        <begin position="154"/>
        <end position="175"/>
    </location>
</feature>
<dbReference type="AlphaFoldDB" id="B6FXQ7"/>
<evidence type="ECO:0000256" key="1">
    <source>
        <dbReference type="ARBA" id="ARBA00004141"/>
    </source>
</evidence>
<keyword evidence="2 6" id="KW-0812">Transmembrane</keyword>
<comment type="subcellular location">
    <subcellularLocation>
        <location evidence="1">Membrane</location>
        <topology evidence="1">Multi-pass membrane protein</topology>
    </subcellularLocation>
</comment>
<dbReference type="HOGENOM" id="CLU_036896_3_0_9"/>
<evidence type="ECO:0000256" key="2">
    <source>
        <dbReference type="ARBA" id="ARBA00022692"/>
    </source>
</evidence>
<organism evidence="7 8">
    <name type="scientific">Peptacetobacter hiranonis (strain DSM 13275 / JCM 10541 / KCTC 15199 / TO-931)</name>
    <name type="common">Clostridium hiranonis</name>
    <dbReference type="NCBI Taxonomy" id="500633"/>
    <lineage>
        <taxon>Bacteria</taxon>
        <taxon>Bacillati</taxon>
        <taxon>Bacillota</taxon>
        <taxon>Clostridia</taxon>
        <taxon>Peptostreptococcales</taxon>
        <taxon>Peptostreptococcaceae</taxon>
        <taxon>Peptacetobacter</taxon>
    </lineage>
</organism>
<feature type="transmembrane region" description="Helical" evidence="6">
    <location>
        <begin position="248"/>
        <end position="270"/>
    </location>
</feature>
<feature type="transmembrane region" description="Helical" evidence="6">
    <location>
        <begin position="187"/>
        <end position="209"/>
    </location>
</feature>
<dbReference type="Proteomes" id="UP000003178">
    <property type="component" value="Unassembled WGS sequence"/>
</dbReference>
<dbReference type="PANTHER" id="PTHR30520">
    <property type="entry name" value="FORMATE TRANSPORTER-RELATED"/>
    <property type="match status" value="1"/>
</dbReference>
<name>B6FXQ7_PEPHT</name>
<keyword evidence="8" id="KW-1185">Reference proteome</keyword>
<protein>
    <submittedName>
        <fullName evidence="7">Formate/nitrite transporter</fullName>
    </submittedName>
</protein>